<dbReference type="SUPFAM" id="SSF102114">
    <property type="entry name" value="Radical SAM enzymes"/>
    <property type="match status" value="1"/>
</dbReference>
<dbReference type="EMBL" id="PJNW01000016">
    <property type="protein sequence ID" value="PKR87752.1"/>
    <property type="molecule type" value="Genomic_DNA"/>
</dbReference>
<evidence type="ECO:0000256" key="3">
    <source>
        <dbReference type="ARBA" id="ARBA00022691"/>
    </source>
</evidence>
<dbReference type="RefSeq" id="WP_101290875.1">
    <property type="nucleotide sequence ID" value="NZ_FOUQ01000006.1"/>
</dbReference>
<organism evidence="8 9">
    <name type="scientific">Pleomorphomonas diazotrophica</name>
    <dbReference type="NCBI Taxonomy" id="1166257"/>
    <lineage>
        <taxon>Bacteria</taxon>
        <taxon>Pseudomonadati</taxon>
        <taxon>Pseudomonadota</taxon>
        <taxon>Alphaproteobacteria</taxon>
        <taxon>Hyphomicrobiales</taxon>
        <taxon>Pleomorphomonadaceae</taxon>
        <taxon>Pleomorphomonas</taxon>
    </lineage>
</organism>
<protein>
    <submittedName>
        <fullName evidence="8">[FeFe] hydrogenase H-cluster radical SAM maturase HydG</fullName>
    </submittedName>
</protein>
<dbReference type="PANTHER" id="PTHR43583">
    <property type="entry name" value="2-IMINOACETATE SYNTHASE"/>
    <property type="match status" value="1"/>
</dbReference>
<proteinExistence type="predicted"/>
<evidence type="ECO:0000313" key="9">
    <source>
        <dbReference type="Proteomes" id="UP000233491"/>
    </source>
</evidence>
<accession>A0A1I4TX53</accession>
<keyword evidence="9" id="KW-1185">Reference proteome</keyword>
<dbReference type="InterPro" id="IPR034428">
    <property type="entry name" value="ThiH/NoCL/HydG-like"/>
</dbReference>
<keyword evidence="6" id="KW-0411">Iron-sulfur</keyword>
<dbReference type="GO" id="GO:0044272">
    <property type="term" value="P:sulfur compound biosynthetic process"/>
    <property type="evidence" value="ECO:0007669"/>
    <property type="project" value="UniProtKB-ARBA"/>
</dbReference>
<reference evidence="8 9" key="1">
    <citation type="submission" date="2017-12" db="EMBL/GenBank/DDBJ databases">
        <title>Anaerobic carbon monoxide metabolism by Pleomorphomonas carboxyditropha sp. nov., a new mesophilic hydrogenogenic carboxidotroph.</title>
        <authorList>
            <person name="Esquivel-Elizondo S."/>
            <person name="Krajmalnik-Brown R."/>
        </authorList>
    </citation>
    <scope>NUCLEOTIDE SEQUENCE [LARGE SCALE GENOMIC DNA]</scope>
    <source>
        <strain evidence="8 9">R5-392</strain>
    </source>
</reference>
<dbReference type="InterPro" id="IPR007197">
    <property type="entry name" value="rSAM"/>
</dbReference>
<dbReference type="SFLD" id="SFLDF00319">
    <property type="entry name" value="Fe_hydrogenase_maturase_(HydG"/>
    <property type="match status" value="1"/>
</dbReference>
<dbReference type="GO" id="GO:0051539">
    <property type="term" value="F:4 iron, 4 sulfur cluster binding"/>
    <property type="evidence" value="ECO:0007669"/>
    <property type="project" value="UniProtKB-KW"/>
</dbReference>
<dbReference type="Pfam" id="PF04055">
    <property type="entry name" value="Radical_SAM"/>
    <property type="match status" value="1"/>
</dbReference>
<evidence type="ECO:0000256" key="4">
    <source>
        <dbReference type="ARBA" id="ARBA00022723"/>
    </source>
</evidence>
<feature type="domain" description="Radical SAM core" evidence="7">
    <location>
        <begin position="78"/>
        <end position="309"/>
    </location>
</feature>
<dbReference type="InterPro" id="IPR010722">
    <property type="entry name" value="BATS_dom"/>
</dbReference>
<dbReference type="OrthoDB" id="3320990at2"/>
<name>A0A1I4TX53_9HYPH</name>
<dbReference type="SFLD" id="SFLDG01081">
    <property type="entry name" value="cleavage_of_the_Ca-Cb_bond_in"/>
    <property type="match status" value="1"/>
</dbReference>
<dbReference type="SFLD" id="SFLDS00029">
    <property type="entry name" value="Radical_SAM"/>
    <property type="match status" value="1"/>
</dbReference>
<keyword evidence="4" id="KW-0479">Metal-binding</keyword>
<dbReference type="NCBIfam" id="TIGR03955">
    <property type="entry name" value="rSAM_HydG"/>
    <property type="match status" value="1"/>
</dbReference>
<dbReference type="SFLD" id="SFLDG01060">
    <property type="entry name" value="BATS_domain_containing"/>
    <property type="match status" value="1"/>
</dbReference>
<dbReference type="GO" id="GO:0003824">
    <property type="term" value="F:catalytic activity"/>
    <property type="evidence" value="ECO:0007669"/>
    <property type="project" value="InterPro"/>
</dbReference>
<evidence type="ECO:0000256" key="6">
    <source>
        <dbReference type="ARBA" id="ARBA00023014"/>
    </source>
</evidence>
<evidence type="ECO:0000259" key="7">
    <source>
        <dbReference type="PROSITE" id="PS51918"/>
    </source>
</evidence>
<gene>
    <name evidence="8" type="ORF">CXZ10_18675</name>
</gene>
<keyword evidence="3" id="KW-0949">S-adenosyl-L-methionine</keyword>
<dbReference type="PROSITE" id="PS51918">
    <property type="entry name" value="RADICAL_SAM"/>
    <property type="match status" value="1"/>
</dbReference>
<sequence length="466" mass="52004">MTKTERITWLDENRIETEIAATAAGADRLRVREILEKASTLGGLSEDDVAVLCAVTDPDLVAELFHTAEKVKTEIYGPRIVLFAPLYFSNICLNECVYCAFRRSNKELDRKILTMEEIEAETAALIDQGHKRLLLIGGEAFPKTGFQYLIDAIERIYSVKRGRGEIRRINVNVAPLETNEFRRLKDTGIGTYQLFQETYNRKVYEQMHPSGAKADFDWRVSVMDRAMAAGIDDVGIGPLFGLHDWRFEVLATMQHIAHLEDAFGVGPHTISVPRMEPAVGSDVSMAPPHMVSDFDFKKIIAILRLAVPYTGIILSTRENPEMRRDAFRLGVSQISGGSRTNPGGYATPVEEQAAQFTRGDHRPLDEVVRDIAASGCVPSFCTACYRMGRTGADFMDLAKPGLIREMCGPNALSSFMEYMLDYGSEDTCAAGEKAVAAEVATMEPKIARYSQTMMRKVREGKRDVYR</sequence>
<evidence type="ECO:0000256" key="5">
    <source>
        <dbReference type="ARBA" id="ARBA00023004"/>
    </source>
</evidence>
<dbReference type="CDD" id="cd01335">
    <property type="entry name" value="Radical_SAM"/>
    <property type="match status" value="1"/>
</dbReference>
<keyword evidence="5" id="KW-0408">Iron</keyword>
<dbReference type="PANTHER" id="PTHR43583:SF2">
    <property type="entry name" value="THIAZOLE BIOSYNTHESIS PROTEIN"/>
    <property type="match status" value="1"/>
</dbReference>
<keyword evidence="2" id="KW-0004">4Fe-4S</keyword>
<dbReference type="Pfam" id="PF06968">
    <property type="entry name" value="BATS"/>
    <property type="match status" value="1"/>
</dbReference>
<comment type="cofactor">
    <cofactor evidence="1">
        <name>[4Fe-4S] cluster</name>
        <dbReference type="ChEBI" id="CHEBI:49883"/>
    </cofactor>
</comment>
<dbReference type="GO" id="GO:0042364">
    <property type="term" value="P:water-soluble vitamin biosynthetic process"/>
    <property type="evidence" value="ECO:0007669"/>
    <property type="project" value="UniProtKB-ARBA"/>
</dbReference>
<comment type="caution">
    <text evidence="8">The sequence shown here is derived from an EMBL/GenBank/DDBJ whole genome shotgun (WGS) entry which is preliminary data.</text>
</comment>
<dbReference type="AlphaFoldDB" id="A0A1I4TX53"/>
<dbReference type="Gene3D" id="3.20.20.70">
    <property type="entry name" value="Aldolase class I"/>
    <property type="match status" value="1"/>
</dbReference>
<dbReference type="GO" id="GO:0046872">
    <property type="term" value="F:metal ion binding"/>
    <property type="evidence" value="ECO:0007669"/>
    <property type="project" value="UniProtKB-KW"/>
</dbReference>
<dbReference type="InterPro" id="IPR013785">
    <property type="entry name" value="Aldolase_TIM"/>
</dbReference>
<evidence type="ECO:0000313" key="8">
    <source>
        <dbReference type="EMBL" id="PKR87752.1"/>
    </source>
</evidence>
<evidence type="ECO:0000256" key="2">
    <source>
        <dbReference type="ARBA" id="ARBA00022485"/>
    </source>
</evidence>
<dbReference type="SMART" id="SM00876">
    <property type="entry name" value="BATS"/>
    <property type="match status" value="1"/>
</dbReference>
<evidence type="ECO:0000256" key="1">
    <source>
        <dbReference type="ARBA" id="ARBA00001966"/>
    </source>
</evidence>
<dbReference type="InterPro" id="IPR058240">
    <property type="entry name" value="rSAM_sf"/>
</dbReference>
<dbReference type="Proteomes" id="UP000233491">
    <property type="component" value="Unassembled WGS sequence"/>
</dbReference>
<dbReference type="InterPro" id="IPR024007">
    <property type="entry name" value="FeFe-hyd_mat_HydG"/>
</dbReference>